<feature type="transmembrane region" description="Helical" evidence="2">
    <location>
        <begin position="17"/>
        <end position="39"/>
    </location>
</feature>
<keyword evidence="2" id="KW-0812">Transmembrane</keyword>
<feature type="compositionally biased region" description="Low complexity" evidence="1">
    <location>
        <begin position="636"/>
        <end position="660"/>
    </location>
</feature>
<proteinExistence type="predicted"/>
<feature type="region of interest" description="Disordered" evidence="1">
    <location>
        <begin position="401"/>
        <end position="422"/>
    </location>
</feature>
<keyword evidence="5" id="KW-1185">Reference proteome</keyword>
<dbReference type="InterPro" id="IPR008023">
    <property type="entry name" value="DUF748"/>
</dbReference>
<evidence type="ECO:0000313" key="3">
    <source>
        <dbReference type="EMBL" id="ABB75966.1"/>
    </source>
</evidence>
<dbReference type="AlphaFoldDB" id="Q2Y5K5"/>
<dbReference type="HOGENOM" id="CLU_005680_1_0_4"/>
<accession>Q2Y5K5</accession>
<dbReference type="Pfam" id="PF05359">
    <property type="entry name" value="DUF748"/>
    <property type="match status" value="1"/>
</dbReference>
<reference evidence="5" key="2">
    <citation type="submission" date="2005-08" db="EMBL/GenBank/DDBJ databases">
        <title>Complete sequence of chromosome 1 of Nitrosospira multiformis ATCC 25196.</title>
        <authorList>
            <person name="Copeland A."/>
            <person name="Lucas S."/>
            <person name="Lapidus A."/>
            <person name="Barry K."/>
            <person name="Detter J.C."/>
            <person name="Glavina T."/>
            <person name="Hammon N."/>
            <person name="Israni S."/>
            <person name="Pitluck S."/>
            <person name="Chain P."/>
            <person name="Malfatti S."/>
            <person name="Shin M."/>
            <person name="Vergez L."/>
            <person name="Schmutz J."/>
            <person name="Larimer F."/>
            <person name="Land M."/>
            <person name="Hauser L."/>
            <person name="Kyrpides N."/>
            <person name="Lykidis A."/>
            <person name="Richardson P."/>
        </authorList>
    </citation>
    <scope>NUCLEOTIDE SEQUENCE [LARGE SCALE GENOMIC DNA]</scope>
    <source>
        <strain evidence="5">ATCC 25196 / NCIMB 11849 / C 71</strain>
    </source>
</reference>
<feature type="region of interest" description="Disordered" evidence="1">
    <location>
        <begin position="535"/>
        <end position="554"/>
    </location>
</feature>
<evidence type="ECO:0000313" key="4">
    <source>
        <dbReference type="EMBL" id="SEF79396.1"/>
    </source>
</evidence>
<dbReference type="GO" id="GO:0090313">
    <property type="term" value="P:regulation of protein targeting to membrane"/>
    <property type="evidence" value="ECO:0007669"/>
    <property type="project" value="TreeGrafter"/>
</dbReference>
<dbReference type="Gene3D" id="3.30.1330.60">
    <property type="entry name" value="OmpA-like domain"/>
    <property type="match status" value="1"/>
</dbReference>
<dbReference type="eggNOG" id="COG2982">
    <property type="taxonomic scope" value="Bacteria"/>
</dbReference>
<gene>
    <name evidence="3" type="ordered locus">Nmul_A2679</name>
    <name evidence="4" type="ORF">SAMN05216403_10989</name>
</gene>
<dbReference type="STRING" id="323848.Nmul_A2679"/>
<dbReference type="Proteomes" id="UP000002718">
    <property type="component" value="Chromosome"/>
</dbReference>
<dbReference type="PANTHER" id="PTHR30441:SF8">
    <property type="entry name" value="DUF748 DOMAIN-CONTAINING PROTEIN"/>
    <property type="match status" value="1"/>
</dbReference>
<evidence type="ECO:0000256" key="1">
    <source>
        <dbReference type="SAM" id="MobiDB-lite"/>
    </source>
</evidence>
<name>Q2Y5K5_NITMU</name>
<dbReference type="EMBL" id="CP000103">
    <property type="protein sequence ID" value="ABB75966.1"/>
    <property type="molecule type" value="Genomic_DNA"/>
</dbReference>
<dbReference type="KEGG" id="nmu:Nmul_A2679"/>
<dbReference type="RefSeq" id="WP_011381958.1">
    <property type="nucleotide sequence ID" value="NC_007614.1"/>
</dbReference>
<dbReference type="EMBL" id="FNVK01000009">
    <property type="protein sequence ID" value="SEF79396.1"/>
    <property type="molecule type" value="Genomic_DNA"/>
</dbReference>
<evidence type="ECO:0000313" key="6">
    <source>
        <dbReference type="Proteomes" id="UP000236751"/>
    </source>
</evidence>
<dbReference type="InterPro" id="IPR052894">
    <property type="entry name" value="AsmA-related"/>
</dbReference>
<evidence type="ECO:0000313" key="5">
    <source>
        <dbReference type="Proteomes" id="UP000002718"/>
    </source>
</evidence>
<dbReference type="GO" id="GO:0005886">
    <property type="term" value="C:plasma membrane"/>
    <property type="evidence" value="ECO:0007669"/>
    <property type="project" value="TreeGrafter"/>
</dbReference>
<sequence length="1065" mass="116742">MSSLTTFLHRFIRHRRFLIGLSVFAGIIILFGLLSYFWLPGYAKAKLEEALSEVLHRPVTVQSIDIQPYTLELTIRGFRIGEKETSVDADKNLFSFDELYLDLSIASIAHRAPVISSVSLKGPAMRLVREAQQQFNITDLIEDFMKRPREEEEGGKSMFSVRNIVIEDGRFEFVDHVKKSQQEISDIQIGVPFIANFESAEETWVEPRFSAKVNGAPFNLTGKLRPFTTNREATLEIRLSDVDLTRIDEYSPIPVGIHLLSGYVDSELLLTFTQVDGQSPALVLTGNAALKKLKVENHSVEAPYAATLGEFNVQLTEINLNAVKSSRAAIVLTEIAVTPEGSAEPTLSLPKLALEEIVVDIRQKNVSLRAATLDRFNVSLRRHKDGRLDLAKLFTPITPINRAEKASQSSTPPSPKADSGKPWTVKLGSFKLADAALRFEDATLPDVAPMVVNTLDLAVNQIDFSGATPSQLELKAEVNKTGSLETKGSLAWAPVAADLAVNAKDVDLVALQGWAGDRLNVLFSRGALSFRGKIKADGGKGQERPERARGEKASPLKVAVRGDGRLTNFNMLDKADATNLMRWRSVDIKGIEFANEPLSINAAAITLTDFFAHVVITPQGELNLKYIVRQEETAVSPSQAAAAPATEPEPARASPEISPAAPVPSQPPPRKNLPISIGRIVMQGGHVNFQDQFIQPNYRAYLTDLAGRIGPLNPRKTGEVDIRGAVDKTAPLKISGSVDAFGRELNLDITASAKGIDMPTFSPYSGKYIGYAIEKGKLSVDVHYHVEHGELTAENSIFLDQLTFGEKIESPDAVSIPVNLALALLKNRRGEIDIRLPISGSINDPKFSLGGIIVKAILNLLTKAATAPFTVLGSLFGGEELSEINFTAGEVKIPPEAEERLQKLAQALTDRPALNLEVTGHADASIDPEPLKRRVLERKIKAEKLSADIKKGKSYDSLEDVTVTPEEYEKYLEQVYKDAKFEKPKNFIGLSKSLPAEEMEKLMLANIDAGDAELQELAESRAVSARDWLIQQGKIPDARIFVLSPKVEAGTNREKAGNRVEFSLR</sequence>
<dbReference type="InterPro" id="IPR036737">
    <property type="entry name" value="OmpA-like_sf"/>
</dbReference>
<reference evidence="3" key="1">
    <citation type="submission" date="2005-08" db="EMBL/GenBank/DDBJ databases">
        <title>Complete sequence of Chromosome 1 of Nitrosospira multiformis ATCC 25196.</title>
        <authorList>
            <consortium name="US DOE Joint Genome Institute"/>
            <person name="Copeland A."/>
            <person name="Lucas S."/>
            <person name="Lapidus A."/>
            <person name="Barry K."/>
            <person name="Detter J.C."/>
            <person name="Glavina T."/>
            <person name="Hammon N."/>
            <person name="Israni S."/>
            <person name="Pitluck S."/>
            <person name="Chain P."/>
            <person name="Malfatti S."/>
            <person name="Shin M."/>
            <person name="Vergez L."/>
            <person name="Schmutz J."/>
            <person name="Larimer F."/>
            <person name="Land M."/>
            <person name="Hauser L."/>
            <person name="Kyrpides N."/>
            <person name="Lykidis A."/>
            <person name="Richardson P."/>
        </authorList>
    </citation>
    <scope>NUCLEOTIDE SEQUENCE</scope>
    <source>
        <strain evidence="3">ATCC 25196</strain>
    </source>
</reference>
<feature type="region of interest" description="Disordered" evidence="1">
    <location>
        <begin position="636"/>
        <end position="674"/>
    </location>
</feature>
<evidence type="ECO:0000256" key="2">
    <source>
        <dbReference type="SAM" id="Phobius"/>
    </source>
</evidence>
<reference evidence="4 6" key="4">
    <citation type="submission" date="2016-10" db="EMBL/GenBank/DDBJ databases">
        <authorList>
            <person name="de Groot N.N."/>
        </authorList>
    </citation>
    <scope>NUCLEOTIDE SEQUENCE [LARGE SCALE GENOMIC DNA]</scope>
    <source>
        <strain evidence="4 6">Nl13</strain>
    </source>
</reference>
<dbReference type="SUPFAM" id="SSF103088">
    <property type="entry name" value="OmpA-like"/>
    <property type="match status" value="1"/>
</dbReference>
<keyword evidence="2" id="KW-1133">Transmembrane helix</keyword>
<feature type="compositionally biased region" description="Pro residues" evidence="1">
    <location>
        <begin position="661"/>
        <end position="671"/>
    </location>
</feature>
<dbReference type="eggNOG" id="COG2885">
    <property type="taxonomic scope" value="Bacteria"/>
</dbReference>
<protein>
    <submittedName>
        <fullName evidence="4">Uncharacterized protein involved in outer membrane biogenesis</fullName>
    </submittedName>
</protein>
<dbReference type="OrthoDB" id="9757969at2"/>
<reference evidence="3 5" key="3">
    <citation type="journal article" date="2008" name="Appl. Environ. Microbiol.">
        <title>Complete genome sequence of Nitrosospira multiformis, an ammonia-oxidizing bacterium from the soil environment.</title>
        <authorList>
            <person name="Norton J.M."/>
            <person name="Klotz M.G."/>
            <person name="Stein L.Y."/>
            <person name="Arp D.J."/>
            <person name="Bottomley P.J."/>
            <person name="Chain P.S."/>
            <person name="Hauser L.J."/>
            <person name="Land M.L."/>
            <person name="Larimer F.W."/>
            <person name="Shin M.W."/>
            <person name="Starkenburg S.R."/>
        </authorList>
    </citation>
    <scope>NUCLEOTIDE SEQUENCE [LARGE SCALE GENOMIC DNA]</scope>
    <source>
        <strain evidence="3">ATCC 25196</strain>
        <strain evidence="5">ATCC 25196 / NCIMB 11849 / C 71</strain>
    </source>
</reference>
<keyword evidence="2" id="KW-0472">Membrane</keyword>
<dbReference type="Proteomes" id="UP000236751">
    <property type="component" value="Unassembled WGS sequence"/>
</dbReference>
<organism evidence="3 5">
    <name type="scientific">Nitrosospira multiformis (strain ATCC 25196 / NCIMB 11849 / C 71)</name>
    <dbReference type="NCBI Taxonomy" id="323848"/>
    <lineage>
        <taxon>Bacteria</taxon>
        <taxon>Pseudomonadati</taxon>
        <taxon>Pseudomonadota</taxon>
        <taxon>Betaproteobacteria</taxon>
        <taxon>Nitrosomonadales</taxon>
        <taxon>Nitrosomonadaceae</taxon>
        <taxon>Nitrosospira</taxon>
    </lineage>
</organism>
<dbReference type="PANTHER" id="PTHR30441">
    <property type="entry name" value="DUF748 DOMAIN-CONTAINING PROTEIN"/>
    <property type="match status" value="1"/>
</dbReference>